<evidence type="ECO:0000313" key="1">
    <source>
        <dbReference type="EMBL" id="EQB53194.1"/>
    </source>
</evidence>
<accession>T0KMI8</accession>
<proteinExistence type="predicted"/>
<name>T0KMI8_COLGC</name>
<dbReference type="EMBL" id="AMYD01001424">
    <property type="protein sequence ID" value="EQB53194.1"/>
    <property type="molecule type" value="Genomic_DNA"/>
</dbReference>
<reference evidence="2" key="1">
    <citation type="journal article" date="2013" name="Mol. Plant Microbe Interact.">
        <title>Global aspects of pacC regulation of pathogenicity genes in Colletotrichum gloeosporioides as revealed by transcriptome analysis.</title>
        <authorList>
            <person name="Alkan N."/>
            <person name="Meng X."/>
            <person name="Friedlander G."/>
            <person name="Reuveni E."/>
            <person name="Sukno S."/>
            <person name="Sherman A."/>
            <person name="Thon M."/>
            <person name="Fluhr R."/>
            <person name="Prusky D."/>
        </authorList>
    </citation>
    <scope>NUCLEOTIDE SEQUENCE [LARGE SCALE GENOMIC DNA]</scope>
    <source>
        <strain evidence="2">Cg-14</strain>
    </source>
</reference>
<organism evidence="1 2">
    <name type="scientific">Colletotrichum gloeosporioides (strain Cg-14)</name>
    <name type="common">Anthracnose fungus</name>
    <name type="synonym">Glomerella cingulata</name>
    <dbReference type="NCBI Taxonomy" id="1237896"/>
    <lineage>
        <taxon>Eukaryota</taxon>
        <taxon>Fungi</taxon>
        <taxon>Dikarya</taxon>
        <taxon>Ascomycota</taxon>
        <taxon>Pezizomycotina</taxon>
        <taxon>Sordariomycetes</taxon>
        <taxon>Hypocreomycetidae</taxon>
        <taxon>Glomerellales</taxon>
        <taxon>Glomerellaceae</taxon>
        <taxon>Colletotrichum</taxon>
        <taxon>Colletotrichum gloeosporioides species complex</taxon>
    </lineage>
</organism>
<evidence type="ECO:0000313" key="2">
    <source>
        <dbReference type="Proteomes" id="UP000015530"/>
    </source>
</evidence>
<gene>
    <name evidence="1" type="ORF">CGLO_07108</name>
</gene>
<sequence length="20" mass="2174">MSCHGLWVDPNLAGTTTFHS</sequence>
<comment type="caution">
    <text evidence="1">The sequence shown here is derived from an EMBL/GenBank/DDBJ whole genome shotgun (WGS) entry which is preliminary data.</text>
</comment>
<dbReference type="AlphaFoldDB" id="T0KMI8"/>
<dbReference type="Proteomes" id="UP000015530">
    <property type="component" value="Unassembled WGS sequence"/>
</dbReference>
<protein>
    <submittedName>
        <fullName evidence="1">Uncharacterized protein</fullName>
    </submittedName>
</protein>
<dbReference type="HOGENOM" id="CLU_3428481_0_0_1"/>